<keyword evidence="4" id="KW-1185">Reference proteome</keyword>
<accession>A0A7X2S401</accession>
<evidence type="ECO:0000256" key="2">
    <source>
        <dbReference type="SAM" id="Phobius"/>
    </source>
</evidence>
<feature type="region of interest" description="Disordered" evidence="1">
    <location>
        <begin position="71"/>
        <end position="124"/>
    </location>
</feature>
<name>A0A7X2S401_9BACI</name>
<feature type="transmembrane region" description="Helical" evidence="2">
    <location>
        <begin position="7"/>
        <end position="25"/>
    </location>
</feature>
<keyword evidence="2" id="KW-1133">Transmembrane helix</keyword>
<evidence type="ECO:0000256" key="1">
    <source>
        <dbReference type="SAM" id="MobiDB-lite"/>
    </source>
</evidence>
<protein>
    <submittedName>
        <fullName evidence="3">Uncharacterized protein</fullName>
    </submittedName>
</protein>
<dbReference type="RefSeq" id="WP_155110875.1">
    <property type="nucleotide sequence ID" value="NZ_WMIB01000001.1"/>
</dbReference>
<dbReference type="EMBL" id="WMIB01000001">
    <property type="protein sequence ID" value="MTH52371.1"/>
    <property type="molecule type" value="Genomic_DNA"/>
</dbReference>
<proteinExistence type="predicted"/>
<keyword evidence="2" id="KW-0812">Transmembrane</keyword>
<keyword evidence="2" id="KW-0472">Membrane</keyword>
<evidence type="ECO:0000313" key="4">
    <source>
        <dbReference type="Proteomes" id="UP000434639"/>
    </source>
</evidence>
<dbReference type="AlphaFoldDB" id="A0A7X2S401"/>
<dbReference type="NCBIfam" id="NF041554">
    <property type="entry name" value="SA1362_fam"/>
    <property type="match status" value="1"/>
</dbReference>
<organism evidence="3 4">
    <name type="scientific">Metabacillus mangrovi</name>
    <dbReference type="NCBI Taxonomy" id="1491830"/>
    <lineage>
        <taxon>Bacteria</taxon>
        <taxon>Bacillati</taxon>
        <taxon>Bacillota</taxon>
        <taxon>Bacilli</taxon>
        <taxon>Bacillales</taxon>
        <taxon>Bacillaceae</taxon>
        <taxon>Metabacillus</taxon>
    </lineage>
</organism>
<feature type="transmembrane region" description="Helical" evidence="2">
    <location>
        <begin position="31"/>
        <end position="52"/>
    </location>
</feature>
<sequence>MKRGSNWFFIAMVALAGLYLVTAMITNPAALLQQAAVIAITIAIIFLVFRYFMKKRMGSDYSSYSKAVKQTKRAAQEKPQPRSPSKTVTPIKKYAKTKPFKKKSSSHLTVIEGKKGKKKNRALY</sequence>
<comment type="caution">
    <text evidence="3">The sequence shown here is derived from an EMBL/GenBank/DDBJ whole genome shotgun (WGS) entry which is preliminary data.</text>
</comment>
<dbReference type="Proteomes" id="UP000434639">
    <property type="component" value="Unassembled WGS sequence"/>
</dbReference>
<dbReference type="OrthoDB" id="2989424at2"/>
<feature type="compositionally biased region" description="Basic residues" evidence="1">
    <location>
        <begin position="115"/>
        <end position="124"/>
    </location>
</feature>
<feature type="compositionally biased region" description="Basic residues" evidence="1">
    <location>
        <begin position="93"/>
        <end position="105"/>
    </location>
</feature>
<reference evidence="3 4" key="1">
    <citation type="journal article" date="2017" name="Int. J. Syst. Evol. Microbiol.">
        <title>Bacillus mangrovi sp. nov., isolated from a sediment sample from a mangrove forest.</title>
        <authorList>
            <person name="Gupta V."/>
            <person name="Singh P.K."/>
            <person name="Korpole S."/>
            <person name="Tanuku N.R.S."/>
            <person name="Pinnaka A.K."/>
        </authorList>
    </citation>
    <scope>NUCLEOTIDE SEQUENCE [LARGE SCALE GENOMIC DNA]</scope>
    <source>
        <strain evidence="3 4">KCTC 33872</strain>
    </source>
</reference>
<gene>
    <name evidence="3" type="ORF">GKZ89_03055</name>
</gene>
<dbReference type="InterPro" id="IPR048110">
    <property type="entry name" value="SA1362/YqhP-like"/>
</dbReference>
<evidence type="ECO:0000313" key="3">
    <source>
        <dbReference type="EMBL" id="MTH52371.1"/>
    </source>
</evidence>